<dbReference type="Pfam" id="PF05171">
    <property type="entry name" value="HemS"/>
    <property type="match status" value="2"/>
</dbReference>
<evidence type="ECO:0000259" key="1">
    <source>
        <dbReference type="Pfam" id="PF05171"/>
    </source>
</evidence>
<dbReference type="KEGG" id="lri:NCTC12151_03660"/>
<reference evidence="2 3" key="1">
    <citation type="submission" date="2018-06" db="EMBL/GenBank/DDBJ databases">
        <authorList>
            <consortium name="Pathogen Informatics"/>
            <person name="Doyle S."/>
        </authorList>
    </citation>
    <scope>NUCLEOTIDE SEQUENCE [LARGE SCALE GENOMIC DNA]</scope>
    <source>
        <strain evidence="2 3">NCTC12151</strain>
    </source>
</reference>
<accession>A0A2X4Y7G3</accession>
<evidence type="ECO:0000313" key="2">
    <source>
        <dbReference type="EMBL" id="SQI44424.1"/>
    </source>
</evidence>
<keyword evidence="3" id="KW-1185">Reference proteome</keyword>
<sequence>MTISLYDRYLQAKQQHPEEFARDLAKRLGVSEAELTHARVGHDAQRLNSDDVRALLAALENVGETKAITRNEYAVHEQVGAYANQHLSGHAGLILNPYALDLRLFLNHWLFAFALTEQTARGERRSIQFFDASGDALHKTYATENTDMSAWQQVIDTFTLSDNPALTGLSSEPEKAAEASAIDSAAIDREWREMTDVHQFFTLLRKHNISRQQAFAAVDNDLAQRIDNQSLRQLLDMAKNDANDIMVFVGNRGCVQIFTGKIERVVPHGKWLNIFNRDFVLHLIEDDIVESWITRKPTKDGIVTSLELFAADGTQIAQLYGQRTEGQEEQSQWRKQLDKLLQQPMVFA</sequence>
<dbReference type="GO" id="GO:0006826">
    <property type="term" value="P:iron ion transport"/>
    <property type="evidence" value="ECO:0007669"/>
    <property type="project" value="InterPro"/>
</dbReference>
<proteinExistence type="predicted"/>
<evidence type="ECO:0000313" key="3">
    <source>
        <dbReference type="Proteomes" id="UP000249005"/>
    </source>
</evidence>
<feature type="domain" description="Haemin-degrading HemS/ChuX" evidence="1">
    <location>
        <begin position="208"/>
        <end position="340"/>
    </location>
</feature>
<dbReference type="CDD" id="cd16830">
    <property type="entry name" value="HemS-like_N"/>
    <property type="match status" value="1"/>
</dbReference>
<dbReference type="InterPro" id="IPR053733">
    <property type="entry name" value="Heme_Transport_Util_sf"/>
</dbReference>
<gene>
    <name evidence="2" type="primary">hemS</name>
    <name evidence="2" type="ORF">NCTC12151_03660</name>
</gene>
<dbReference type="AlphaFoldDB" id="A0A2X4Y7G3"/>
<organism evidence="2 3">
    <name type="scientific">Leminorella richardii</name>
    <dbReference type="NCBI Taxonomy" id="158841"/>
    <lineage>
        <taxon>Bacteria</taxon>
        <taxon>Pseudomonadati</taxon>
        <taxon>Pseudomonadota</taxon>
        <taxon>Gammaproteobacteria</taxon>
        <taxon>Enterobacterales</taxon>
        <taxon>Budviciaceae</taxon>
        <taxon>Leminorella</taxon>
    </lineage>
</organism>
<dbReference type="SUPFAM" id="SSF144064">
    <property type="entry name" value="Heme iron utilization protein-like"/>
    <property type="match status" value="1"/>
</dbReference>
<dbReference type="CDD" id="cd16831">
    <property type="entry name" value="HemS-like_C"/>
    <property type="match status" value="1"/>
</dbReference>
<dbReference type="Proteomes" id="UP000249005">
    <property type="component" value="Chromosome 1"/>
</dbReference>
<dbReference type="EMBL" id="LS483470">
    <property type="protein sequence ID" value="SQI44424.1"/>
    <property type="molecule type" value="Genomic_DNA"/>
</dbReference>
<protein>
    <submittedName>
        <fullName evidence="2">Hemin transport protein hemS</fullName>
    </submittedName>
</protein>
<dbReference type="Gene3D" id="3.40.1570.10">
    <property type="entry name" value="HemS/ChuS/ChuX like domains"/>
    <property type="match status" value="2"/>
</dbReference>
<dbReference type="RefSeq" id="WP_111741891.1">
    <property type="nucleotide sequence ID" value="NZ_LR698987.1"/>
</dbReference>
<dbReference type="InterPro" id="IPR007845">
    <property type="entry name" value="HemS/ChuX_dom"/>
</dbReference>
<feature type="domain" description="Haemin-degrading HemS/ChuX" evidence="1">
    <location>
        <begin position="29"/>
        <end position="158"/>
    </location>
</feature>
<name>A0A2X4Y7G3_9GAMM</name>